<evidence type="ECO:0000256" key="2">
    <source>
        <dbReference type="ARBA" id="ARBA00022490"/>
    </source>
</evidence>
<dbReference type="Proteomes" id="UP000065807">
    <property type="component" value="Chromosome"/>
</dbReference>
<accession>A0A0K2SK05</accession>
<evidence type="ECO:0000256" key="9">
    <source>
        <dbReference type="NCBIfam" id="TIGR00152"/>
    </source>
</evidence>
<keyword evidence="2 8" id="KW-0963">Cytoplasm</keyword>
<reference evidence="11" key="2">
    <citation type="journal article" date="2016" name="Int. J. Syst. Evol. Microbiol.">
        <title>Complete genome sequence and cell structure of Limnochorda pilosa, a Gram-negative spore-former within the phylum Firmicutes.</title>
        <authorList>
            <person name="Watanabe M."/>
            <person name="Kojima H."/>
            <person name="Fukui M."/>
        </authorList>
    </citation>
    <scope>NUCLEOTIDE SEQUENCE [LARGE SCALE GENOMIC DNA]</scope>
    <source>
        <strain evidence="11">HC45</strain>
    </source>
</reference>
<keyword evidence="6 8" id="KW-0067">ATP-binding</keyword>
<dbReference type="Gene3D" id="3.40.50.300">
    <property type="entry name" value="P-loop containing nucleotide triphosphate hydrolases"/>
    <property type="match status" value="1"/>
</dbReference>
<dbReference type="GO" id="GO:0005524">
    <property type="term" value="F:ATP binding"/>
    <property type="evidence" value="ECO:0007669"/>
    <property type="project" value="UniProtKB-UniRule"/>
</dbReference>
<dbReference type="OrthoDB" id="9812943at2"/>
<dbReference type="GO" id="GO:0015937">
    <property type="term" value="P:coenzyme A biosynthetic process"/>
    <property type="evidence" value="ECO:0007669"/>
    <property type="project" value="UniProtKB-UniRule"/>
</dbReference>
<keyword evidence="11" id="KW-1185">Reference proteome</keyword>
<dbReference type="FunFam" id="3.40.50.300:FF:000991">
    <property type="entry name" value="Dephospho-CoA kinase"/>
    <property type="match status" value="1"/>
</dbReference>
<evidence type="ECO:0000313" key="10">
    <source>
        <dbReference type="EMBL" id="BAS27347.1"/>
    </source>
</evidence>
<evidence type="ECO:0000256" key="6">
    <source>
        <dbReference type="ARBA" id="ARBA00022840"/>
    </source>
</evidence>
<dbReference type="NCBIfam" id="TIGR00152">
    <property type="entry name" value="dephospho-CoA kinase"/>
    <property type="match status" value="1"/>
</dbReference>
<dbReference type="KEGG" id="lpil:LIP_1499"/>
<keyword evidence="4 8" id="KW-0547">Nucleotide-binding</keyword>
<dbReference type="PANTHER" id="PTHR10695">
    <property type="entry name" value="DEPHOSPHO-COA KINASE-RELATED"/>
    <property type="match status" value="1"/>
</dbReference>
<gene>
    <name evidence="8" type="primary">coaE</name>
    <name evidence="10" type="ORF">LIP_1499</name>
</gene>
<dbReference type="UniPathway" id="UPA00241">
    <property type="reaction ID" value="UER00356"/>
</dbReference>
<sequence length="207" mass="23306">MRVLGVTGGVATGKSLVARFLEELGAAVVDADQLAREVVEPGEPALEEIRQVFGPGVLTPEGRLDRKALARRVFSDEGARRRLEAIIHPRVRRRMEEAVARLREAGAPLIVLEIPLLFEGGEPVRRLVDRVLVVTAPEAVQLERLRQRNGLTEAEARARMAAQMPLEEKVRRADYVVDNGGTPEETRRQVQRVWEAMRREDRTDRPR</sequence>
<evidence type="ECO:0000256" key="3">
    <source>
        <dbReference type="ARBA" id="ARBA00022679"/>
    </source>
</evidence>
<dbReference type="CDD" id="cd02022">
    <property type="entry name" value="DPCK"/>
    <property type="match status" value="1"/>
</dbReference>
<evidence type="ECO:0000256" key="5">
    <source>
        <dbReference type="ARBA" id="ARBA00022777"/>
    </source>
</evidence>
<dbReference type="EMBL" id="AP014924">
    <property type="protein sequence ID" value="BAS27347.1"/>
    <property type="molecule type" value="Genomic_DNA"/>
</dbReference>
<evidence type="ECO:0000256" key="8">
    <source>
        <dbReference type="HAMAP-Rule" id="MF_00376"/>
    </source>
</evidence>
<dbReference type="AlphaFoldDB" id="A0A0K2SK05"/>
<dbReference type="EC" id="2.7.1.24" evidence="8 9"/>
<organism evidence="10 11">
    <name type="scientific">Limnochorda pilosa</name>
    <dbReference type="NCBI Taxonomy" id="1555112"/>
    <lineage>
        <taxon>Bacteria</taxon>
        <taxon>Bacillati</taxon>
        <taxon>Bacillota</taxon>
        <taxon>Limnochordia</taxon>
        <taxon>Limnochordales</taxon>
        <taxon>Limnochordaceae</taxon>
        <taxon>Limnochorda</taxon>
    </lineage>
</organism>
<comment type="subcellular location">
    <subcellularLocation>
        <location evidence="8">Cytoplasm</location>
    </subcellularLocation>
</comment>
<protein>
    <recommendedName>
        <fullName evidence="8 9">Dephospho-CoA kinase</fullName>
        <ecNumber evidence="8 9">2.7.1.24</ecNumber>
    </recommendedName>
    <alternativeName>
        <fullName evidence="8">Dephosphocoenzyme A kinase</fullName>
    </alternativeName>
</protein>
<keyword evidence="5 8" id="KW-0418">Kinase</keyword>
<evidence type="ECO:0000256" key="7">
    <source>
        <dbReference type="ARBA" id="ARBA00022993"/>
    </source>
</evidence>
<comment type="catalytic activity">
    <reaction evidence="8">
        <text>3'-dephospho-CoA + ATP = ADP + CoA + H(+)</text>
        <dbReference type="Rhea" id="RHEA:18245"/>
        <dbReference type="ChEBI" id="CHEBI:15378"/>
        <dbReference type="ChEBI" id="CHEBI:30616"/>
        <dbReference type="ChEBI" id="CHEBI:57287"/>
        <dbReference type="ChEBI" id="CHEBI:57328"/>
        <dbReference type="ChEBI" id="CHEBI:456216"/>
        <dbReference type="EC" id="2.7.1.24"/>
    </reaction>
</comment>
<comment type="similarity">
    <text evidence="1 8">Belongs to the CoaE family.</text>
</comment>
<dbReference type="STRING" id="1555112.LIP_1499"/>
<dbReference type="RefSeq" id="WP_068141683.1">
    <property type="nucleotide sequence ID" value="NZ_AP014924.1"/>
</dbReference>
<keyword evidence="7 8" id="KW-0173">Coenzyme A biosynthesis</keyword>
<evidence type="ECO:0000313" key="11">
    <source>
        <dbReference type="Proteomes" id="UP000065807"/>
    </source>
</evidence>
<dbReference type="PANTHER" id="PTHR10695:SF46">
    <property type="entry name" value="BIFUNCTIONAL COENZYME A SYNTHASE-RELATED"/>
    <property type="match status" value="1"/>
</dbReference>
<comment type="pathway">
    <text evidence="8">Cofactor biosynthesis; coenzyme A biosynthesis; CoA from (R)-pantothenate: step 5/5.</text>
</comment>
<dbReference type="GO" id="GO:0004140">
    <property type="term" value="F:dephospho-CoA kinase activity"/>
    <property type="evidence" value="ECO:0007669"/>
    <property type="project" value="UniProtKB-UniRule"/>
</dbReference>
<evidence type="ECO:0000256" key="4">
    <source>
        <dbReference type="ARBA" id="ARBA00022741"/>
    </source>
</evidence>
<proteinExistence type="inferred from homology"/>
<comment type="function">
    <text evidence="8">Catalyzes the phosphorylation of the 3'-hydroxyl group of dephosphocoenzyme A to form coenzyme A.</text>
</comment>
<dbReference type="GO" id="GO:0005737">
    <property type="term" value="C:cytoplasm"/>
    <property type="evidence" value="ECO:0007669"/>
    <property type="project" value="UniProtKB-SubCell"/>
</dbReference>
<dbReference type="Pfam" id="PF01121">
    <property type="entry name" value="CoaE"/>
    <property type="match status" value="1"/>
</dbReference>
<name>A0A0K2SK05_LIMPI</name>
<feature type="binding site" evidence="8">
    <location>
        <begin position="11"/>
        <end position="16"/>
    </location>
    <ligand>
        <name>ATP</name>
        <dbReference type="ChEBI" id="CHEBI:30616"/>
    </ligand>
</feature>
<dbReference type="SUPFAM" id="SSF52540">
    <property type="entry name" value="P-loop containing nucleoside triphosphate hydrolases"/>
    <property type="match status" value="1"/>
</dbReference>
<evidence type="ECO:0000256" key="1">
    <source>
        <dbReference type="ARBA" id="ARBA00009018"/>
    </source>
</evidence>
<dbReference type="PATRIC" id="fig|1555112.3.peg.1532"/>
<keyword evidence="3 8" id="KW-0808">Transferase</keyword>
<dbReference type="InterPro" id="IPR001977">
    <property type="entry name" value="Depp_CoAkinase"/>
</dbReference>
<reference evidence="11" key="1">
    <citation type="submission" date="2015-07" db="EMBL/GenBank/DDBJ databases">
        <title>Complete genome sequence and phylogenetic analysis of Limnochorda pilosa.</title>
        <authorList>
            <person name="Watanabe M."/>
            <person name="Kojima H."/>
            <person name="Fukui M."/>
        </authorList>
    </citation>
    <scope>NUCLEOTIDE SEQUENCE [LARGE SCALE GENOMIC DNA]</scope>
    <source>
        <strain evidence="11">HC45</strain>
    </source>
</reference>
<dbReference type="HAMAP" id="MF_00376">
    <property type="entry name" value="Dephospho_CoA_kinase"/>
    <property type="match status" value="1"/>
</dbReference>
<dbReference type="PROSITE" id="PS51219">
    <property type="entry name" value="DPCK"/>
    <property type="match status" value="1"/>
</dbReference>
<dbReference type="InterPro" id="IPR027417">
    <property type="entry name" value="P-loop_NTPase"/>
</dbReference>